<keyword evidence="6" id="KW-1185">Reference proteome</keyword>
<sequence>MSQSLDGEDTTSEISHSLREEEAENVSEKETADEAADLVSKRVMRSDSPVSSVLSMQTDRSNPFDFPNLRTQPMESSVRGQTGLVETHLHSQCRKRFGALSWSRRILCDICCEGRAKAVKVCLTCSASYCESHIRHHYTVEALQRHKLQEITEDLDGRHCPQEEWKNLSVSMETEQGETQSPVADAQSLHKNGQKQEMMCEPTKGSWIKDLPIL</sequence>
<accession>A0A9D3MSC8</accession>
<keyword evidence="3" id="KW-0862">Zinc</keyword>
<organism evidence="5 6">
    <name type="scientific">Anguilla anguilla</name>
    <name type="common">European freshwater eel</name>
    <name type="synonym">Muraena anguilla</name>
    <dbReference type="NCBI Taxonomy" id="7936"/>
    <lineage>
        <taxon>Eukaryota</taxon>
        <taxon>Metazoa</taxon>
        <taxon>Chordata</taxon>
        <taxon>Craniata</taxon>
        <taxon>Vertebrata</taxon>
        <taxon>Euteleostomi</taxon>
        <taxon>Actinopterygii</taxon>
        <taxon>Neopterygii</taxon>
        <taxon>Teleostei</taxon>
        <taxon>Anguilliformes</taxon>
        <taxon>Anguillidae</taxon>
        <taxon>Anguilla</taxon>
    </lineage>
</organism>
<proteinExistence type="predicted"/>
<evidence type="ECO:0000313" key="6">
    <source>
        <dbReference type="Proteomes" id="UP001044222"/>
    </source>
</evidence>
<evidence type="ECO:0000256" key="4">
    <source>
        <dbReference type="SAM" id="MobiDB-lite"/>
    </source>
</evidence>
<name>A0A9D3MSC8_ANGAN</name>
<evidence type="ECO:0000256" key="3">
    <source>
        <dbReference type="ARBA" id="ARBA00022833"/>
    </source>
</evidence>
<dbReference type="InterPro" id="IPR051051">
    <property type="entry name" value="E3_ubiq-ligase_TRIM/RNF"/>
</dbReference>
<feature type="compositionally biased region" description="Acidic residues" evidence="4">
    <location>
        <begin position="1"/>
        <end position="11"/>
    </location>
</feature>
<dbReference type="PANTHER" id="PTHR25465">
    <property type="entry name" value="B-BOX DOMAIN CONTAINING"/>
    <property type="match status" value="1"/>
</dbReference>
<dbReference type="CDD" id="cd19802">
    <property type="entry name" value="Bbox1_TRIM8-like"/>
    <property type="match status" value="1"/>
</dbReference>
<gene>
    <name evidence="5" type="ORF">ANANG_G00034680</name>
</gene>
<dbReference type="Proteomes" id="UP001044222">
    <property type="component" value="Unassembled WGS sequence"/>
</dbReference>
<protein>
    <recommendedName>
        <fullName evidence="7">B box-type domain-containing protein</fullName>
    </recommendedName>
</protein>
<dbReference type="Gene3D" id="4.10.830.40">
    <property type="match status" value="1"/>
</dbReference>
<dbReference type="EMBL" id="JAFIRN010000002">
    <property type="protein sequence ID" value="KAG5854161.1"/>
    <property type="molecule type" value="Genomic_DNA"/>
</dbReference>
<feature type="region of interest" description="Disordered" evidence="4">
    <location>
        <begin position="1"/>
        <end position="43"/>
    </location>
</feature>
<feature type="compositionally biased region" description="Basic and acidic residues" evidence="4">
    <location>
        <begin position="16"/>
        <end position="32"/>
    </location>
</feature>
<reference evidence="5" key="1">
    <citation type="submission" date="2021-01" db="EMBL/GenBank/DDBJ databases">
        <title>A chromosome-scale assembly of European eel, Anguilla anguilla.</title>
        <authorList>
            <person name="Henkel C."/>
            <person name="Jong-Raadsen S.A."/>
            <person name="Dufour S."/>
            <person name="Weltzien F.-A."/>
            <person name="Palstra A.P."/>
            <person name="Pelster B."/>
            <person name="Spaink H.P."/>
            <person name="Van Den Thillart G.E."/>
            <person name="Jansen H."/>
            <person name="Zahm M."/>
            <person name="Klopp C."/>
            <person name="Cedric C."/>
            <person name="Louis A."/>
            <person name="Berthelot C."/>
            <person name="Parey E."/>
            <person name="Roest Crollius H."/>
            <person name="Montfort J."/>
            <person name="Robinson-Rechavi M."/>
            <person name="Bucao C."/>
            <person name="Bouchez O."/>
            <person name="Gislard M."/>
            <person name="Lluch J."/>
            <person name="Milhes M."/>
            <person name="Lampietro C."/>
            <person name="Lopez Roques C."/>
            <person name="Donnadieu C."/>
            <person name="Braasch I."/>
            <person name="Desvignes T."/>
            <person name="Postlethwait J."/>
            <person name="Bobe J."/>
            <person name="Guiguen Y."/>
            <person name="Dirks R."/>
        </authorList>
    </citation>
    <scope>NUCLEOTIDE SEQUENCE</scope>
    <source>
        <strain evidence="5">Tag_6206</strain>
        <tissue evidence="5">Liver</tissue>
    </source>
</reference>
<dbReference type="AlphaFoldDB" id="A0A9D3MSC8"/>
<evidence type="ECO:0000313" key="5">
    <source>
        <dbReference type="EMBL" id="KAG5854161.1"/>
    </source>
</evidence>
<evidence type="ECO:0000256" key="2">
    <source>
        <dbReference type="ARBA" id="ARBA00022771"/>
    </source>
</evidence>
<keyword evidence="1" id="KW-0479">Metal-binding</keyword>
<evidence type="ECO:0000256" key="1">
    <source>
        <dbReference type="ARBA" id="ARBA00022723"/>
    </source>
</evidence>
<dbReference type="GO" id="GO:0008270">
    <property type="term" value="F:zinc ion binding"/>
    <property type="evidence" value="ECO:0007669"/>
    <property type="project" value="UniProtKB-KW"/>
</dbReference>
<keyword evidence="2" id="KW-0863">Zinc-finger</keyword>
<comment type="caution">
    <text evidence="5">The sequence shown here is derived from an EMBL/GenBank/DDBJ whole genome shotgun (WGS) entry which is preliminary data.</text>
</comment>
<evidence type="ECO:0008006" key="7">
    <source>
        <dbReference type="Google" id="ProtNLM"/>
    </source>
</evidence>
<dbReference type="PANTHER" id="PTHR25465:SF75">
    <property type="entry name" value="E3 UBIQUITIN_ISG15 LIGASE TRIM25-RELATED"/>
    <property type="match status" value="1"/>
</dbReference>